<evidence type="ECO:0000256" key="1">
    <source>
        <dbReference type="ARBA" id="ARBA00022801"/>
    </source>
</evidence>
<dbReference type="Proteomes" id="UP000293638">
    <property type="component" value="Unassembled WGS sequence"/>
</dbReference>
<protein>
    <submittedName>
        <fullName evidence="3">Cytosine/adenosine deaminase-related metal-dependent hydrolase</fullName>
    </submittedName>
</protein>
<accession>A0A4Q7NB79</accession>
<dbReference type="OrthoDB" id="3189065at2"/>
<feature type="domain" description="Amidohydrolase-related" evidence="2">
    <location>
        <begin position="224"/>
        <end position="389"/>
    </location>
</feature>
<dbReference type="AlphaFoldDB" id="A0A4Q7NB79"/>
<evidence type="ECO:0000313" key="3">
    <source>
        <dbReference type="EMBL" id="RZS80113.1"/>
    </source>
</evidence>
<keyword evidence="4" id="KW-1185">Reference proteome</keyword>
<name>A0A4Q7NB79_9ACTN</name>
<dbReference type="InterPro" id="IPR006680">
    <property type="entry name" value="Amidohydro-rel"/>
</dbReference>
<reference evidence="3 4" key="1">
    <citation type="submission" date="2019-02" db="EMBL/GenBank/DDBJ databases">
        <title>Genomic Encyclopedia of Type Strains, Phase IV (KMG-IV): sequencing the most valuable type-strain genomes for metagenomic binning, comparative biology and taxonomic classification.</title>
        <authorList>
            <person name="Goeker M."/>
        </authorList>
    </citation>
    <scope>NUCLEOTIDE SEQUENCE [LARGE SCALE GENOMIC DNA]</scope>
    <source>
        <strain evidence="3 4">DSM 45622</strain>
    </source>
</reference>
<dbReference type="SUPFAM" id="SSF51338">
    <property type="entry name" value="Composite domain of metallo-dependent hydrolases"/>
    <property type="match status" value="1"/>
</dbReference>
<comment type="caution">
    <text evidence="3">The sequence shown here is derived from an EMBL/GenBank/DDBJ whole genome shotgun (WGS) entry which is preliminary data.</text>
</comment>
<proteinExistence type="predicted"/>
<dbReference type="Gene3D" id="2.30.40.10">
    <property type="entry name" value="Urease, subunit C, domain 1"/>
    <property type="match status" value="1"/>
</dbReference>
<dbReference type="Pfam" id="PF01979">
    <property type="entry name" value="Amidohydro_1"/>
    <property type="match status" value="1"/>
</dbReference>
<dbReference type="InterPro" id="IPR050287">
    <property type="entry name" value="MTA/SAH_deaminase"/>
</dbReference>
<dbReference type="InterPro" id="IPR011059">
    <property type="entry name" value="Metal-dep_hydrolase_composite"/>
</dbReference>
<sequence length="454" mass="47842">MAEDLFLRTYLDLDAPRGRRASVARPAELVRRASPPEAYALAGCVLTPTERLDDGWVVVEGARISAVGTGAPPSGVRVVETGGVVLPGLIDLHGHPEFNVFAAWEPSSTYRNRYQWRASEAYHALVRDPQNKLLVDPGAPVELAYAEVRALVGGVTAIQGAGGATRHQESLVRNVDGWVFGQRRARAMIDLPDSLSGRGGDQLAADLRAIAAGEVDVLYLHLAEGLPSDARSAAEFPRLVELGALTPATLLIHGTALTPPQFEQLAAEGRGLVWSPQSHLRLYGTTTDAAAARAAGVRLGLGADWLPSGSTSLLAEMKVARRELAQQGSPIEPADLVRMVTSGAAALAGLDAHLGTLAAGRAADVLVLERHHDDPWEDVCEADPSWVELVVLDGAPAYGRADWMASLRPAGAPPADPLIAWGKPVALDTGTSAPLPQTRAALIAQYPAIGPIFA</sequence>
<dbReference type="GO" id="GO:0016810">
    <property type="term" value="F:hydrolase activity, acting on carbon-nitrogen (but not peptide) bonds"/>
    <property type="evidence" value="ECO:0007669"/>
    <property type="project" value="InterPro"/>
</dbReference>
<dbReference type="PANTHER" id="PTHR43794">
    <property type="entry name" value="AMINOHYDROLASE SSNA-RELATED"/>
    <property type="match status" value="1"/>
</dbReference>
<evidence type="ECO:0000313" key="4">
    <source>
        <dbReference type="Proteomes" id="UP000293638"/>
    </source>
</evidence>
<dbReference type="Gene3D" id="3.20.20.140">
    <property type="entry name" value="Metal-dependent hydrolases"/>
    <property type="match status" value="2"/>
</dbReference>
<dbReference type="PANTHER" id="PTHR43794:SF11">
    <property type="entry name" value="AMIDOHYDROLASE-RELATED DOMAIN-CONTAINING PROTEIN"/>
    <property type="match status" value="1"/>
</dbReference>
<dbReference type="InterPro" id="IPR032466">
    <property type="entry name" value="Metal_Hydrolase"/>
</dbReference>
<organism evidence="3 4">
    <name type="scientific">Motilibacter rhizosphaerae</name>
    <dbReference type="NCBI Taxonomy" id="598652"/>
    <lineage>
        <taxon>Bacteria</taxon>
        <taxon>Bacillati</taxon>
        <taxon>Actinomycetota</taxon>
        <taxon>Actinomycetes</taxon>
        <taxon>Motilibacterales</taxon>
        <taxon>Motilibacteraceae</taxon>
        <taxon>Motilibacter</taxon>
    </lineage>
</organism>
<keyword evidence="1 3" id="KW-0378">Hydrolase</keyword>
<dbReference type="SUPFAM" id="SSF51556">
    <property type="entry name" value="Metallo-dependent hydrolases"/>
    <property type="match status" value="1"/>
</dbReference>
<dbReference type="EMBL" id="SGXD01000005">
    <property type="protein sequence ID" value="RZS80113.1"/>
    <property type="molecule type" value="Genomic_DNA"/>
</dbReference>
<evidence type="ECO:0000259" key="2">
    <source>
        <dbReference type="Pfam" id="PF01979"/>
    </source>
</evidence>
<gene>
    <name evidence="3" type="ORF">EV189_3593</name>
</gene>